<reference evidence="3 4" key="1">
    <citation type="submission" date="2020-08" db="EMBL/GenBank/DDBJ databases">
        <title>Sequencing the genomes of 1000 actinobacteria strains.</title>
        <authorList>
            <person name="Klenk H.-P."/>
        </authorList>
    </citation>
    <scope>NUCLEOTIDE SEQUENCE [LARGE SCALE GENOMIC DNA]</scope>
    <source>
        <strain evidence="3 4">DSM 11053</strain>
    </source>
</reference>
<dbReference type="Pfam" id="PF01738">
    <property type="entry name" value="DLH"/>
    <property type="match status" value="1"/>
</dbReference>
<organism evidence="3 4">
    <name type="scientific">Microlunatus antarcticus</name>
    <dbReference type="NCBI Taxonomy" id="53388"/>
    <lineage>
        <taxon>Bacteria</taxon>
        <taxon>Bacillati</taxon>
        <taxon>Actinomycetota</taxon>
        <taxon>Actinomycetes</taxon>
        <taxon>Propionibacteriales</taxon>
        <taxon>Propionibacteriaceae</taxon>
        <taxon>Microlunatus</taxon>
    </lineage>
</organism>
<dbReference type="InterPro" id="IPR029058">
    <property type="entry name" value="AB_hydrolase_fold"/>
</dbReference>
<sequence length="257" mass="26951">MAYTPEQTAILEREPLPAAGITSAEVAYDVEGTACSGYVARPDDDGVHPGVLVVHNWLGVTDAVRFRADMLARLGYVAFAADVFGADVRPTPEEAAGVAGGFYGDQRLFRARLTGGYEQLLAQPGVDADRTAAMGYCFGGSGALQLARTGAGLRAVVSFHGALQPGPEGEAADIKAKVLVLTGAIDPVVPPEAVDAFESDLRTAPDLDWQVVTYSGSMHAFTEPGTDAPDFGAQFNPVAEARSWQAMKNFFGEVLAA</sequence>
<dbReference type="RefSeq" id="WP_183335870.1">
    <property type="nucleotide sequence ID" value="NZ_JACHZG010000001.1"/>
</dbReference>
<feature type="domain" description="Dienelactone hydrolase" evidence="2">
    <location>
        <begin position="37"/>
        <end position="254"/>
    </location>
</feature>
<dbReference type="EMBL" id="JACHZG010000001">
    <property type="protein sequence ID" value="MBB3325156.1"/>
    <property type="molecule type" value="Genomic_DNA"/>
</dbReference>
<evidence type="ECO:0000256" key="1">
    <source>
        <dbReference type="ARBA" id="ARBA00008645"/>
    </source>
</evidence>
<gene>
    <name evidence="3" type="ORF">FHX39_000100</name>
</gene>
<evidence type="ECO:0000313" key="3">
    <source>
        <dbReference type="EMBL" id="MBB3325156.1"/>
    </source>
</evidence>
<comment type="caution">
    <text evidence="3">The sequence shown here is derived from an EMBL/GenBank/DDBJ whole genome shotgun (WGS) entry which is preliminary data.</text>
</comment>
<dbReference type="PANTHER" id="PTHR22946:SF0">
    <property type="entry name" value="DIENELACTONE HYDROLASE DOMAIN-CONTAINING PROTEIN"/>
    <property type="match status" value="1"/>
</dbReference>
<keyword evidence="4" id="KW-1185">Reference proteome</keyword>
<proteinExistence type="inferred from homology"/>
<evidence type="ECO:0000259" key="2">
    <source>
        <dbReference type="Pfam" id="PF01738"/>
    </source>
</evidence>
<name>A0A7W5JRS3_9ACTN</name>
<dbReference type="InterPro" id="IPR002925">
    <property type="entry name" value="Dienelactn_hydro"/>
</dbReference>
<protein>
    <submittedName>
        <fullName evidence="3">Dienelactone hydrolase</fullName>
    </submittedName>
</protein>
<dbReference type="InterPro" id="IPR050261">
    <property type="entry name" value="FrsA_esterase"/>
</dbReference>
<dbReference type="Proteomes" id="UP000565572">
    <property type="component" value="Unassembled WGS sequence"/>
</dbReference>
<dbReference type="GO" id="GO:0016787">
    <property type="term" value="F:hydrolase activity"/>
    <property type="evidence" value="ECO:0007669"/>
    <property type="project" value="UniProtKB-KW"/>
</dbReference>
<accession>A0A7W5JRS3</accession>
<dbReference type="AlphaFoldDB" id="A0A7W5JRS3"/>
<evidence type="ECO:0000313" key="4">
    <source>
        <dbReference type="Proteomes" id="UP000565572"/>
    </source>
</evidence>
<comment type="similarity">
    <text evidence="1">Belongs to the AB hydrolase superfamily.</text>
</comment>
<keyword evidence="3" id="KW-0378">Hydrolase</keyword>
<dbReference type="SUPFAM" id="SSF53474">
    <property type="entry name" value="alpha/beta-Hydrolases"/>
    <property type="match status" value="1"/>
</dbReference>
<dbReference type="Gene3D" id="3.40.50.1820">
    <property type="entry name" value="alpha/beta hydrolase"/>
    <property type="match status" value="1"/>
</dbReference>
<dbReference type="PANTHER" id="PTHR22946">
    <property type="entry name" value="DIENELACTONE HYDROLASE DOMAIN-CONTAINING PROTEIN-RELATED"/>
    <property type="match status" value="1"/>
</dbReference>